<evidence type="ECO:0000313" key="1">
    <source>
        <dbReference type="EMBL" id="PJE76857.1"/>
    </source>
</evidence>
<protein>
    <submittedName>
        <fullName evidence="1">Uncharacterized protein</fullName>
    </submittedName>
</protein>
<name>A0A2M8LHD4_9BACT</name>
<sequence length="463" mass="52872">MQNPLFQKSLGQLSSATGVQMEFTTKLPFRDPDGGFYANLKHITVVDHQPGEAFGETTLPSSFAVLREQMGEERFDLFYGPRLCLASRGDVGQDFLARFPGTHVPHLGNKGQVYSLGSLAIDRFMRASLWQGGVLCDGSEEVFTIEETPPACVWPWQYPEPRLSTIVPMAHRNTVSHERLQVFLRESVQTPEPLEAIESAWSFHASSRHSTLTREWFEQTMNEGNKSLPFLFELEDTLAQLSWVREHDCVGHGFYRGCYLELYLMELSEIRNTEIAQTGRVLQELCALIERGFAPVVVNEYGANVDGTHRQTASWLWNLLHGLSVEDLSLSSPRLQLHIVSFLSEYKDQMGPVTVREVLRILAELIEDPTSRLVLIQQILPAVRIHPRVRRLPVLFLREASWPTIRYREYLGGERAVRVDPLIYERMDADPSLVLPAHGQGPYHLTDRELVYWFDVLSINRQK</sequence>
<dbReference type="Proteomes" id="UP000231436">
    <property type="component" value="Unassembled WGS sequence"/>
</dbReference>
<dbReference type="EMBL" id="PFEU01000009">
    <property type="protein sequence ID" value="PJE76857.1"/>
    <property type="molecule type" value="Genomic_DNA"/>
</dbReference>
<gene>
    <name evidence="1" type="ORF">COV05_02430</name>
</gene>
<comment type="caution">
    <text evidence="1">The sequence shown here is derived from an EMBL/GenBank/DDBJ whole genome shotgun (WGS) entry which is preliminary data.</text>
</comment>
<evidence type="ECO:0000313" key="2">
    <source>
        <dbReference type="Proteomes" id="UP000231436"/>
    </source>
</evidence>
<reference evidence="2" key="1">
    <citation type="submission" date="2017-09" db="EMBL/GenBank/DDBJ databases">
        <title>Depth-based differentiation of microbial function through sediment-hosted aquifers and enrichment of novel symbionts in the deep terrestrial subsurface.</title>
        <authorList>
            <person name="Probst A.J."/>
            <person name="Ladd B."/>
            <person name="Jarett J.K."/>
            <person name="Geller-Mcgrath D.E."/>
            <person name="Sieber C.M.K."/>
            <person name="Emerson J.B."/>
            <person name="Anantharaman K."/>
            <person name="Thomas B.C."/>
            <person name="Malmstrom R."/>
            <person name="Stieglmeier M."/>
            <person name="Klingl A."/>
            <person name="Woyke T."/>
            <person name="Ryan C.M."/>
            <person name="Banfield J.F."/>
        </authorList>
    </citation>
    <scope>NUCLEOTIDE SEQUENCE [LARGE SCALE GENOMIC DNA]</scope>
</reference>
<organism evidence="1 2">
    <name type="scientific">Candidatus Uhrbacteria bacterium CG10_big_fil_rev_8_21_14_0_10_48_16</name>
    <dbReference type="NCBI Taxonomy" id="1975038"/>
    <lineage>
        <taxon>Bacteria</taxon>
        <taxon>Candidatus Uhriibacteriota</taxon>
    </lineage>
</organism>
<proteinExistence type="predicted"/>
<dbReference type="AlphaFoldDB" id="A0A2M8LHD4"/>
<accession>A0A2M8LHD4</accession>